<dbReference type="Proteomes" id="UP001223079">
    <property type="component" value="Unassembled WGS sequence"/>
</dbReference>
<feature type="domain" description="N-acetyltransferase" evidence="1">
    <location>
        <begin position="6"/>
        <end position="173"/>
    </location>
</feature>
<sequence>MAEAEVIFKEAQLEDAAGLAQLLMDVATESEFLTRDDDSPYMTAEETAGFIKNRLASPNQICLIAKVDSRVVGVLNIAAASYTRVNHIGDIFIAIAKDFWGYGLGQILMEEAIDWAEHSGIIRRLELTVQARNERAVHLYQKCGFRIEGTKERGAKTKNGEFLDVYLMGKLIDDKSDDNR</sequence>
<dbReference type="SUPFAM" id="SSF55729">
    <property type="entry name" value="Acyl-CoA N-acyltransferases (Nat)"/>
    <property type="match status" value="1"/>
</dbReference>
<proteinExistence type="predicted"/>
<dbReference type="Gene3D" id="3.40.630.30">
    <property type="match status" value="1"/>
</dbReference>
<dbReference type="CDD" id="cd04301">
    <property type="entry name" value="NAT_SF"/>
    <property type="match status" value="1"/>
</dbReference>
<dbReference type="InterPro" id="IPR016181">
    <property type="entry name" value="Acyl_CoA_acyltransferase"/>
</dbReference>
<dbReference type="Pfam" id="PF00583">
    <property type="entry name" value="Acetyltransf_1"/>
    <property type="match status" value="1"/>
</dbReference>
<dbReference type="EMBL" id="JAUSTM010000017">
    <property type="protein sequence ID" value="MDQ0223100.1"/>
    <property type="molecule type" value="Genomic_DNA"/>
</dbReference>
<dbReference type="RefSeq" id="WP_307122255.1">
    <property type="nucleotide sequence ID" value="NZ_JAUSTM010000017.1"/>
</dbReference>
<dbReference type="InterPro" id="IPR000182">
    <property type="entry name" value="GNAT_dom"/>
</dbReference>
<evidence type="ECO:0000313" key="2">
    <source>
        <dbReference type="EMBL" id="MDQ0223100.1"/>
    </source>
</evidence>
<dbReference type="PROSITE" id="PS51186">
    <property type="entry name" value="GNAT"/>
    <property type="match status" value="1"/>
</dbReference>
<protein>
    <submittedName>
        <fullName evidence="2">RimJ/RimL family protein N-acetyltransferase</fullName>
    </submittedName>
</protein>
<keyword evidence="3" id="KW-1185">Reference proteome</keyword>
<organism evidence="2 3">
    <name type="scientific">Streptococcus moroccensis</name>
    <dbReference type="NCBI Taxonomy" id="1451356"/>
    <lineage>
        <taxon>Bacteria</taxon>
        <taxon>Bacillati</taxon>
        <taxon>Bacillota</taxon>
        <taxon>Bacilli</taxon>
        <taxon>Lactobacillales</taxon>
        <taxon>Streptococcaceae</taxon>
        <taxon>Streptococcus</taxon>
    </lineage>
</organism>
<name>A0ABT9YVJ4_9STRE</name>
<evidence type="ECO:0000259" key="1">
    <source>
        <dbReference type="PROSITE" id="PS51186"/>
    </source>
</evidence>
<comment type="caution">
    <text evidence="2">The sequence shown here is derived from an EMBL/GenBank/DDBJ whole genome shotgun (WGS) entry which is preliminary data.</text>
</comment>
<dbReference type="PANTHER" id="PTHR43415">
    <property type="entry name" value="SPERMIDINE N(1)-ACETYLTRANSFERASE"/>
    <property type="match status" value="1"/>
</dbReference>
<evidence type="ECO:0000313" key="3">
    <source>
        <dbReference type="Proteomes" id="UP001223079"/>
    </source>
</evidence>
<dbReference type="PANTHER" id="PTHR43415:SF3">
    <property type="entry name" value="GNAT-FAMILY ACETYLTRANSFERASE"/>
    <property type="match status" value="1"/>
</dbReference>
<accession>A0ABT9YVJ4</accession>
<gene>
    <name evidence="2" type="ORF">J2S23_001675</name>
</gene>
<reference evidence="2 3" key="1">
    <citation type="submission" date="2023-07" db="EMBL/GenBank/DDBJ databases">
        <title>Genomic Encyclopedia of Type Strains, Phase IV (KMG-IV): sequencing the most valuable type-strain genomes for metagenomic binning, comparative biology and taxonomic classification.</title>
        <authorList>
            <person name="Goeker M."/>
        </authorList>
    </citation>
    <scope>NUCLEOTIDE SEQUENCE [LARGE SCALE GENOMIC DNA]</scope>
    <source>
        <strain evidence="2 3">DSM 105143</strain>
    </source>
</reference>